<dbReference type="Pfam" id="PF05605">
    <property type="entry name" value="zf-Di19"/>
    <property type="match status" value="1"/>
</dbReference>
<evidence type="ECO:0000256" key="8">
    <source>
        <dbReference type="PROSITE-ProRule" id="PRU00228"/>
    </source>
</evidence>
<evidence type="ECO:0000256" key="3">
    <source>
        <dbReference type="ARBA" id="ARBA00012483"/>
    </source>
</evidence>
<sequence length="423" mass="47296">MSRHEGVSCDFCSKSNFGGKRYKCLICFDYDLCSTCHDNCTTTTRHSSSHPMQCINTRSDFELFYGGEPSVSLDQQPSSYSFVCPHCGKLGFSETLLFEHVSETHANATIEVICPICAALPGGDPNHVTDDLVNHLSIEHRAESRDREMEEPLSRNIRRLFHPTTRSVQPPRSRRGVSQLSANLSSSSSEINALSNENVNYSSARESIDPIAELLTQLSGVRRVAQQQSAAISASHLQLLQQKLQFERQQVQQARERLERLPRKQPTPTSTTAVTITTKKTTKAETNTSNNETSKYLLSQYYSEINSKERNDEDIEEQQMQSDFTKDLVYSLISPEIYDFDISEKSDEIIAPSNSNQNSIFSSVGSSEKNNLFENTIVSGLRVSTESSLNSNSPQELSLKKQCSSVEIFLQGDNKNDSNESVS</sequence>
<dbReference type="PROSITE" id="PS01357">
    <property type="entry name" value="ZF_ZZ_1"/>
    <property type="match status" value="1"/>
</dbReference>
<keyword evidence="7" id="KW-0862">Zinc</keyword>
<evidence type="ECO:0000256" key="9">
    <source>
        <dbReference type="SAM" id="Coils"/>
    </source>
</evidence>
<dbReference type="InterPro" id="IPR050774">
    <property type="entry name" value="KCMF1/Dystrophin"/>
</dbReference>
<evidence type="ECO:0000256" key="5">
    <source>
        <dbReference type="ARBA" id="ARBA00022723"/>
    </source>
</evidence>
<dbReference type="Proteomes" id="UP001652625">
    <property type="component" value="Chromosome 03"/>
</dbReference>
<proteinExistence type="inferred from homology"/>
<dbReference type="SUPFAM" id="SSF57850">
    <property type="entry name" value="RING/U-box"/>
    <property type="match status" value="1"/>
</dbReference>
<protein>
    <recommendedName>
        <fullName evidence="3">RING-type E3 ubiquitin transferase</fullName>
        <ecNumber evidence="3">2.3.2.27</ecNumber>
    </recommendedName>
</protein>
<evidence type="ECO:0000256" key="2">
    <source>
        <dbReference type="ARBA" id="ARBA00010938"/>
    </source>
</evidence>
<gene>
    <name evidence="13" type="primary">LOC100206423</name>
</gene>
<dbReference type="InterPro" id="IPR043145">
    <property type="entry name" value="Znf_ZZ_sf"/>
</dbReference>
<reference evidence="13" key="1">
    <citation type="submission" date="2025-08" db="UniProtKB">
        <authorList>
            <consortium name="RefSeq"/>
        </authorList>
    </citation>
    <scope>IDENTIFICATION</scope>
</reference>
<name>A0ABM4BJW2_HYDVU</name>
<evidence type="ECO:0000313" key="12">
    <source>
        <dbReference type="Proteomes" id="UP001652625"/>
    </source>
</evidence>
<dbReference type="InterPro" id="IPR000433">
    <property type="entry name" value="Znf_ZZ"/>
</dbReference>
<dbReference type="EC" id="2.3.2.27" evidence="3"/>
<keyword evidence="9" id="KW-0175">Coiled coil</keyword>
<feature type="domain" description="ZZ-type" evidence="11">
    <location>
        <begin position="4"/>
        <end position="60"/>
    </location>
</feature>
<keyword evidence="4" id="KW-0808">Transferase</keyword>
<dbReference type="SMART" id="SM00291">
    <property type="entry name" value="ZnF_ZZ"/>
    <property type="match status" value="1"/>
</dbReference>
<organism evidence="12 13">
    <name type="scientific">Hydra vulgaris</name>
    <name type="common">Hydra</name>
    <name type="synonym">Hydra attenuata</name>
    <dbReference type="NCBI Taxonomy" id="6087"/>
    <lineage>
        <taxon>Eukaryota</taxon>
        <taxon>Metazoa</taxon>
        <taxon>Cnidaria</taxon>
        <taxon>Hydrozoa</taxon>
        <taxon>Hydroidolina</taxon>
        <taxon>Anthoathecata</taxon>
        <taxon>Aplanulata</taxon>
        <taxon>Hydridae</taxon>
        <taxon>Hydra</taxon>
    </lineage>
</organism>
<dbReference type="PROSITE" id="PS50135">
    <property type="entry name" value="ZF_ZZ_2"/>
    <property type="match status" value="1"/>
</dbReference>
<evidence type="ECO:0000256" key="6">
    <source>
        <dbReference type="ARBA" id="ARBA00022771"/>
    </source>
</evidence>
<evidence type="ECO:0000313" key="13">
    <source>
        <dbReference type="RefSeq" id="XP_065649301.1"/>
    </source>
</evidence>
<dbReference type="PANTHER" id="PTHR12268:SF13">
    <property type="entry name" value="E3 UBIQUITIN-PROTEIN LIGASE KCMF1"/>
    <property type="match status" value="1"/>
</dbReference>
<feature type="coiled-coil region" evidence="9">
    <location>
        <begin position="237"/>
        <end position="264"/>
    </location>
</feature>
<keyword evidence="6 8" id="KW-0863">Zinc-finger</keyword>
<evidence type="ECO:0000256" key="4">
    <source>
        <dbReference type="ARBA" id="ARBA00022679"/>
    </source>
</evidence>
<dbReference type="CDD" id="cd02338">
    <property type="entry name" value="ZZ_PCMF_like"/>
    <property type="match status" value="1"/>
</dbReference>
<dbReference type="PANTHER" id="PTHR12268">
    <property type="entry name" value="E3 UBIQUITIN-PROTEIN LIGASE KCMF1"/>
    <property type="match status" value="1"/>
</dbReference>
<comment type="catalytic activity">
    <reaction evidence="1">
        <text>S-ubiquitinyl-[E2 ubiquitin-conjugating enzyme]-L-cysteine + [acceptor protein]-L-lysine = [E2 ubiquitin-conjugating enzyme]-L-cysteine + N(6)-ubiquitinyl-[acceptor protein]-L-lysine.</text>
        <dbReference type="EC" id="2.3.2.27"/>
    </reaction>
</comment>
<keyword evidence="12" id="KW-1185">Reference proteome</keyword>
<evidence type="ECO:0000259" key="11">
    <source>
        <dbReference type="PROSITE" id="PS50135"/>
    </source>
</evidence>
<keyword evidence="5" id="KW-0479">Metal-binding</keyword>
<evidence type="ECO:0000256" key="7">
    <source>
        <dbReference type="ARBA" id="ARBA00022833"/>
    </source>
</evidence>
<dbReference type="GeneID" id="100206423"/>
<evidence type="ECO:0000256" key="10">
    <source>
        <dbReference type="SAM" id="MobiDB-lite"/>
    </source>
</evidence>
<feature type="region of interest" description="Disordered" evidence="10">
    <location>
        <begin position="163"/>
        <end position="189"/>
    </location>
</feature>
<dbReference type="RefSeq" id="XP_065649301.1">
    <property type="nucleotide sequence ID" value="XM_065793229.1"/>
</dbReference>
<dbReference type="Gene3D" id="3.30.60.90">
    <property type="match status" value="1"/>
</dbReference>
<feature type="compositionally biased region" description="Low complexity" evidence="10">
    <location>
        <begin position="178"/>
        <end position="189"/>
    </location>
</feature>
<comment type="similarity">
    <text evidence="2">Belongs to the KCMF1 family.</text>
</comment>
<dbReference type="InterPro" id="IPR008598">
    <property type="entry name" value="Di19_Zn-bd"/>
</dbReference>
<dbReference type="Pfam" id="PF00569">
    <property type="entry name" value="ZZ"/>
    <property type="match status" value="1"/>
</dbReference>
<accession>A0ABM4BJW2</accession>
<evidence type="ECO:0000256" key="1">
    <source>
        <dbReference type="ARBA" id="ARBA00000900"/>
    </source>
</evidence>